<dbReference type="CDD" id="cd00067">
    <property type="entry name" value="GAL4"/>
    <property type="match status" value="1"/>
</dbReference>
<evidence type="ECO:0000313" key="7">
    <source>
        <dbReference type="Proteomes" id="UP001578633"/>
    </source>
</evidence>
<keyword evidence="4" id="KW-0812">Transmembrane</keyword>
<evidence type="ECO:0000256" key="4">
    <source>
        <dbReference type="SAM" id="Phobius"/>
    </source>
</evidence>
<protein>
    <recommendedName>
        <fullName evidence="5">Zn(2)-C6 fungal-type domain-containing protein</fullName>
    </recommendedName>
</protein>
<comment type="caution">
    <text evidence="6">The sequence shown here is derived from an EMBL/GenBank/DDBJ whole genome shotgun (WGS) entry which is preliminary data.</text>
</comment>
<evidence type="ECO:0000256" key="2">
    <source>
        <dbReference type="ARBA" id="ARBA00023242"/>
    </source>
</evidence>
<name>A0ABR3US60_9PLEO</name>
<dbReference type="InterPro" id="IPR007219">
    <property type="entry name" value="XnlR_reg_dom"/>
</dbReference>
<proteinExistence type="predicted"/>
<gene>
    <name evidence="6" type="ORF">ACET3X_003201</name>
</gene>
<keyword evidence="2" id="KW-0539">Nucleus</keyword>
<feature type="domain" description="Zn(2)-C6 fungal-type" evidence="5">
    <location>
        <begin position="33"/>
        <end position="62"/>
    </location>
</feature>
<dbReference type="InterPro" id="IPR050987">
    <property type="entry name" value="AtrR-like"/>
</dbReference>
<dbReference type="PROSITE" id="PS50048">
    <property type="entry name" value="ZN2_CY6_FUNGAL_2"/>
    <property type="match status" value="1"/>
</dbReference>
<keyword evidence="7" id="KW-1185">Reference proteome</keyword>
<evidence type="ECO:0000259" key="5">
    <source>
        <dbReference type="PROSITE" id="PS50048"/>
    </source>
</evidence>
<evidence type="ECO:0000313" key="6">
    <source>
        <dbReference type="EMBL" id="KAL1799164.1"/>
    </source>
</evidence>
<keyword evidence="4" id="KW-1133">Transmembrane helix</keyword>
<dbReference type="SMART" id="SM00906">
    <property type="entry name" value="Fungal_trans"/>
    <property type="match status" value="1"/>
</dbReference>
<reference evidence="6 7" key="1">
    <citation type="submission" date="2024-09" db="EMBL/GenBank/DDBJ databases">
        <title>T2T genomes of carrot and Alternaria dauci and their utility for understanding host-pathogen interaction during carrot leaf blight disease.</title>
        <authorList>
            <person name="Liu W."/>
            <person name="Xu S."/>
            <person name="Ou C."/>
            <person name="Liu X."/>
            <person name="Zhuang F."/>
            <person name="Deng X.W."/>
        </authorList>
    </citation>
    <scope>NUCLEOTIDE SEQUENCE [LARGE SCALE GENOMIC DNA]</scope>
    <source>
        <strain evidence="6 7">A2016</strain>
    </source>
</reference>
<dbReference type="RefSeq" id="XP_069309748.1">
    <property type="nucleotide sequence ID" value="XM_069448450.1"/>
</dbReference>
<dbReference type="PANTHER" id="PTHR46910:SF25">
    <property type="entry name" value="ABC-TRANSPORTER-REGULATING TRANSCRIPTION FACTOR"/>
    <property type="match status" value="1"/>
</dbReference>
<dbReference type="Proteomes" id="UP001578633">
    <property type="component" value="Chromosome 2"/>
</dbReference>
<dbReference type="SUPFAM" id="SSF57701">
    <property type="entry name" value="Zn2/Cys6 DNA-binding domain"/>
    <property type="match status" value="1"/>
</dbReference>
<dbReference type="Gene3D" id="4.10.240.10">
    <property type="entry name" value="Zn(2)-C6 fungal-type DNA-binding domain"/>
    <property type="match status" value="1"/>
</dbReference>
<evidence type="ECO:0000256" key="1">
    <source>
        <dbReference type="ARBA" id="ARBA00022723"/>
    </source>
</evidence>
<dbReference type="SMART" id="SM00066">
    <property type="entry name" value="GAL4"/>
    <property type="match status" value="1"/>
</dbReference>
<dbReference type="InterPro" id="IPR036864">
    <property type="entry name" value="Zn2-C6_fun-type_DNA-bd_sf"/>
</dbReference>
<keyword evidence="1" id="KW-0479">Metal-binding</keyword>
<sequence length="716" mass="79668">MPVSPPPSGDDSSSRTRQRHAKGRVGLQKVNVACDRCRVKKIKCDGSTPCQSCHTISVECTYSRTVRRYRGASIAKTQNLQRWSSNAKRPMQTDQLGAFPSIEDYNEGRIIPALQPITSINDDVAAETSFPAAFSRHDGTSTNGINQLVDPPSAAVDPVRGAESEDIVYLPEDEDPLPDASAPPSRDEIHGPNSFASICADSGVAWIASRIGASNYATCATSFMSTISRKLKLQKRLSQQRLPDPSLEIAWRYTRAYFNESIEATYQTIDRSDFEARLGRHYTGSLYDEEPGWYALRNVVFASGCRITTFKSCSWMEAQKKAKGYFDNALSVEAELLHGTPGLIAIQALLAMAFFADGLGAAKLEYTLIGCAVRLAYARGIHLQPTSRSVSFEQSERRSWLFWTLYCFEKHLTMRAGRPSVIDDEDISCALPTWAPNASSSFVECFRNIVDQAKMSSTIAKSFATVKARQRPLREKACLIKEINTTLRSWYENLSPDLKVLFPVDTKKIPRGLCAEHLMYLHLSYYGNMAALHSVLGYPWNLNDAQLSDQDDTVVRFQMEASSDALAEASRHIIFIARSISLDAAAPVWLVFYYPLLGMINMFVSILKSPAGPATEKNIGIIDMAAGYFAYLDYSTDAIFSFDLVKNLAQWARKAVSQARDQVPTPQSTHFAVERDVLSPMENFHVNSIPNTVMDIDGMDLDDWPTFLARLPQFIA</sequence>
<dbReference type="PANTHER" id="PTHR46910">
    <property type="entry name" value="TRANSCRIPTION FACTOR PDR1"/>
    <property type="match status" value="1"/>
</dbReference>
<keyword evidence="4" id="KW-0472">Membrane</keyword>
<dbReference type="GeneID" id="96083523"/>
<evidence type="ECO:0000256" key="3">
    <source>
        <dbReference type="SAM" id="MobiDB-lite"/>
    </source>
</evidence>
<dbReference type="CDD" id="cd12148">
    <property type="entry name" value="fungal_TF_MHR"/>
    <property type="match status" value="1"/>
</dbReference>
<dbReference type="EMBL" id="JBHGVX010000002">
    <property type="protein sequence ID" value="KAL1799164.1"/>
    <property type="molecule type" value="Genomic_DNA"/>
</dbReference>
<organism evidence="6 7">
    <name type="scientific">Alternaria dauci</name>
    <dbReference type="NCBI Taxonomy" id="48095"/>
    <lineage>
        <taxon>Eukaryota</taxon>
        <taxon>Fungi</taxon>
        <taxon>Dikarya</taxon>
        <taxon>Ascomycota</taxon>
        <taxon>Pezizomycotina</taxon>
        <taxon>Dothideomycetes</taxon>
        <taxon>Pleosporomycetidae</taxon>
        <taxon>Pleosporales</taxon>
        <taxon>Pleosporineae</taxon>
        <taxon>Pleosporaceae</taxon>
        <taxon>Alternaria</taxon>
        <taxon>Alternaria sect. Porri</taxon>
    </lineage>
</organism>
<feature type="transmembrane region" description="Helical" evidence="4">
    <location>
        <begin position="588"/>
        <end position="607"/>
    </location>
</feature>
<feature type="region of interest" description="Disordered" evidence="3">
    <location>
        <begin position="1"/>
        <end position="24"/>
    </location>
</feature>
<dbReference type="Pfam" id="PF04082">
    <property type="entry name" value="Fungal_trans"/>
    <property type="match status" value="1"/>
</dbReference>
<dbReference type="PROSITE" id="PS00463">
    <property type="entry name" value="ZN2_CY6_FUNGAL_1"/>
    <property type="match status" value="1"/>
</dbReference>
<accession>A0ABR3US60</accession>
<dbReference type="Pfam" id="PF00172">
    <property type="entry name" value="Zn_clus"/>
    <property type="match status" value="1"/>
</dbReference>
<dbReference type="InterPro" id="IPR001138">
    <property type="entry name" value="Zn2Cys6_DnaBD"/>
</dbReference>